<proteinExistence type="predicted"/>
<comment type="caution">
    <text evidence="1">The sequence shown here is derived from an EMBL/GenBank/DDBJ whole genome shotgun (WGS) entry which is preliminary data.</text>
</comment>
<dbReference type="AlphaFoldDB" id="A0A813ZIG4"/>
<evidence type="ECO:0000313" key="1">
    <source>
        <dbReference type="EMBL" id="CAF0898386.1"/>
    </source>
</evidence>
<dbReference type="EMBL" id="CAJNOQ010001486">
    <property type="protein sequence ID" value="CAF0898386.1"/>
    <property type="molecule type" value="Genomic_DNA"/>
</dbReference>
<evidence type="ECO:0000313" key="3">
    <source>
        <dbReference type="Proteomes" id="UP000663829"/>
    </source>
</evidence>
<protein>
    <submittedName>
        <fullName evidence="1">Uncharacterized protein</fullName>
    </submittedName>
</protein>
<sequence length="136" mass="15769">MIDNLFQFVQLCFVQEQTLLNCTSGEKLLNLFDQEDNLGLSRSINKSQTPEEIMQSFTNPSNHIVKRYCTTDEIINEECNEYVNRITANKTKQKSSKCRYKALSGLAKQPKSYNKFISMQKKYMKRVMSIFGTTTV</sequence>
<evidence type="ECO:0000313" key="2">
    <source>
        <dbReference type="EMBL" id="CAF3681268.1"/>
    </source>
</evidence>
<keyword evidence="3" id="KW-1185">Reference proteome</keyword>
<dbReference type="EMBL" id="CAJOBC010001486">
    <property type="protein sequence ID" value="CAF3681268.1"/>
    <property type="molecule type" value="Genomic_DNA"/>
</dbReference>
<gene>
    <name evidence="1" type="ORF">GPM918_LOCUS8500</name>
    <name evidence="2" type="ORF">SRO942_LOCUS8500</name>
</gene>
<accession>A0A813ZIG4</accession>
<name>A0A813ZIG4_9BILA</name>
<dbReference type="Proteomes" id="UP000663829">
    <property type="component" value="Unassembled WGS sequence"/>
</dbReference>
<dbReference type="Proteomes" id="UP000681722">
    <property type="component" value="Unassembled WGS sequence"/>
</dbReference>
<reference evidence="1" key="1">
    <citation type="submission" date="2021-02" db="EMBL/GenBank/DDBJ databases">
        <authorList>
            <person name="Nowell W R."/>
        </authorList>
    </citation>
    <scope>NUCLEOTIDE SEQUENCE</scope>
</reference>
<organism evidence="1 3">
    <name type="scientific">Didymodactylos carnosus</name>
    <dbReference type="NCBI Taxonomy" id="1234261"/>
    <lineage>
        <taxon>Eukaryota</taxon>
        <taxon>Metazoa</taxon>
        <taxon>Spiralia</taxon>
        <taxon>Gnathifera</taxon>
        <taxon>Rotifera</taxon>
        <taxon>Eurotatoria</taxon>
        <taxon>Bdelloidea</taxon>
        <taxon>Philodinida</taxon>
        <taxon>Philodinidae</taxon>
        <taxon>Didymodactylos</taxon>
    </lineage>
</organism>